<evidence type="ECO:0000256" key="2">
    <source>
        <dbReference type="ARBA" id="ARBA00005062"/>
    </source>
</evidence>
<name>A0A6J6YET3_9ZZZZ</name>
<dbReference type="Gene3D" id="3.30.360.10">
    <property type="entry name" value="Dihydrodipicolinate Reductase, domain 2"/>
    <property type="match status" value="1"/>
</dbReference>
<dbReference type="GO" id="GO:0004412">
    <property type="term" value="F:homoserine dehydrogenase activity"/>
    <property type="evidence" value="ECO:0007669"/>
    <property type="project" value="UniProtKB-EC"/>
</dbReference>
<evidence type="ECO:0000256" key="1">
    <source>
        <dbReference type="ARBA" id="ARBA00005056"/>
    </source>
</evidence>
<evidence type="ECO:0000256" key="7">
    <source>
        <dbReference type="ARBA" id="ARBA00022697"/>
    </source>
</evidence>
<dbReference type="EC" id="1.1.1.3" evidence="4"/>
<evidence type="ECO:0000256" key="10">
    <source>
        <dbReference type="ARBA" id="ARBA00023167"/>
    </source>
</evidence>
<comment type="pathway">
    <text evidence="1">Amino-acid biosynthesis; L-threonine biosynthesis; L-threonine from L-aspartate: step 3/5.</text>
</comment>
<evidence type="ECO:0000256" key="4">
    <source>
        <dbReference type="ARBA" id="ARBA00013213"/>
    </source>
</evidence>
<dbReference type="InterPro" id="IPR002912">
    <property type="entry name" value="ACT_dom"/>
</dbReference>
<evidence type="ECO:0000256" key="3">
    <source>
        <dbReference type="ARBA" id="ARBA00006753"/>
    </source>
</evidence>
<keyword evidence="10" id="KW-0486">Methionine biosynthesis</keyword>
<dbReference type="Gene3D" id="3.40.50.720">
    <property type="entry name" value="NAD(P)-binding Rossmann-like Domain"/>
    <property type="match status" value="1"/>
</dbReference>
<dbReference type="Pfam" id="PF03447">
    <property type="entry name" value="NAD_binding_3"/>
    <property type="match status" value="1"/>
</dbReference>
<dbReference type="PROSITE" id="PS01042">
    <property type="entry name" value="HOMOSER_DHGENASE"/>
    <property type="match status" value="1"/>
</dbReference>
<evidence type="ECO:0000256" key="8">
    <source>
        <dbReference type="ARBA" id="ARBA00022857"/>
    </source>
</evidence>
<dbReference type="InterPro" id="IPR019811">
    <property type="entry name" value="HDH_CS"/>
</dbReference>
<feature type="domain" description="ACT" evidence="11">
    <location>
        <begin position="360"/>
        <end position="436"/>
    </location>
</feature>
<dbReference type="GO" id="GO:0050661">
    <property type="term" value="F:NADP binding"/>
    <property type="evidence" value="ECO:0007669"/>
    <property type="project" value="InterPro"/>
</dbReference>
<dbReference type="PANTHER" id="PTHR43331">
    <property type="entry name" value="HOMOSERINE DEHYDROGENASE"/>
    <property type="match status" value="1"/>
</dbReference>
<evidence type="ECO:0000256" key="6">
    <source>
        <dbReference type="ARBA" id="ARBA00022605"/>
    </source>
</evidence>
<dbReference type="UniPathway" id="UPA00051">
    <property type="reaction ID" value="UER00465"/>
</dbReference>
<dbReference type="UniPathway" id="UPA00050">
    <property type="reaction ID" value="UER00063"/>
</dbReference>
<dbReference type="FunFam" id="3.30.360.10:FF:000005">
    <property type="entry name" value="Homoserine dehydrogenase"/>
    <property type="match status" value="1"/>
</dbReference>
<evidence type="ECO:0000259" key="11">
    <source>
        <dbReference type="PROSITE" id="PS51671"/>
    </source>
</evidence>
<dbReference type="Gene3D" id="3.30.70.260">
    <property type="match status" value="1"/>
</dbReference>
<dbReference type="PROSITE" id="PS51671">
    <property type="entry name" value="ACT"/>
    <property type="match status" value="1"/>
</dbReference>
<dbReference type="SUPFAM" id="SSF55021">
    <property type="entry name" value="ACT-like"/>
    <property type="match status" value="1"/>
</dbReference>
<dbReference type="InterPro" id="IPR005106">
    <property type="entry name" value="Asp/hSer_DH_NAD-bd"/>
</dbReference>
<dbReference type="NCBIfam" id="NF004976">
    <property type="entry name" value="PRK06349.1"/>
    <property type="match status" value="1"/>
</dbReference>
<evidence type="ECO:0000313" key="12">
    <source>
        <dbReference type="EMBL" id="CAB4807519.1"/>
    </source>
</evidence>
<dbReference type="PIRSF" id="PIRSF000098">
    <property type="entry name" value="Homoser_dehydrog"/>
    <property type="match status" value="1"/>
</dbReference>
<dbReference type="Pfam" id="PF00742">
    <property type="entry name" value="Homoserine_dh"/>
    <property type="match status" value="1"/>
</dbReference>
<comment type="similarity">
    <text evidence="3">Belongs to the homoserine dehydrogenase family.</text>
</comment>
<dbReference type="InterPro" id="IPR001342">
    <property type="entry name" value="HDH_cat"/>
</dbReference>
<proteinExistence type="inferred from homology"/>
<protein>
    <recommendedName>
        <fullName evidence="5">Homoserine dehydrogenase</fullName>
        <ecNumber evidence="4">1.1.1.3</ecNumber>
    </recommendedName>
</protein>
<evidence type="ECO:0000256" key="5">
    <source>
        <dbReference type="ARBA" id="ARBA00013376"/>
    </source>
</evidence>
<dbReference type="InterPro" id="IPR036291">
    <property type="entry name" value="NAD(P)-bd_dom_sf"/>
</dbReference>
<dbReference type="InterPro" id="IPR016204">
    <property type="entry name" value="HDH"/>
</dbReference>
<reference evidence="12" key="1">
    <citation type="submission" date="2020-05" db="EMBL/GenBank/DDBJ databases">
        <authorList>
            <person name="Chiriac C."/>
            <person name="Salcher M."/>
            <person name="Ghai R."/>
            <person name="Kavagutti S V."/>
        </authorList>
    </citation>
    <scope>NUCLEOTIDE SEQUENCE</scope>
</reference>
<gene>
    <name evidence="12" type="ORF">UFOPK3026_00900</name>
</gene>
<sequence length="437" mass="45340">MSSHTSANVVRLGVLGHGVVGSAFVALVSQQSDNILARSGVRLEVAQVCIRDTKKKHTLPKGAVLVSDPHALVQSSEVDVVVELMGGIDPASELIFAALKANKPVITANKALLARHGAELFGAADDASTDLLFEAAVCGGIPLVRPLRESLRGEPIIRVMGIVNGTTNFILTKMSEHGADYQVALAEAQQLGFAEADPTADVQGHDAAAKIAIIASIAFGTTVRLDDVYCEGITQITAADIAIARKFGFAVKLLGVAELAGVGSNLASSKLSVRVHPALVPLTNPLAAVRESFNAVVVDGRASGSLMFYGRGAGGEPTASAVLGDVIDAAINLRKDTHAPLGAFTDAKLLPISEINCEYMIGLEVADKPGVLHAVTGVFARNSVSIRAAEQDGIGSDARLVFLTHDAKESAVQSCLTEFKSLDAVKHVGALLRVVAG</sequence>
<dbReference type="AlphaFoldDB" id="A0A6J6YET3"/>
<dbReference type="SUPFAM" id="SSF51735">
    <property type="entry name" value="NAD(P)-binding Rossmann-fold domains"/>
    <property type="match status" value="1"/>
</dbReference>
<dbReference type="Pfam" id="PF01842">
    <property type="entry name" value="ACT"/>
    <property type="match status" value="1"/>
</dbReference>
<dbReference type="PANTHER" id="PTHR43331:SF1">
    <property type="entry name" value="HOMOSERINE DEHYDROGENASE"/>
    <property type="match status" value="1"/>
</dbReference>
<dbReference type="InterPro" id="IPR045865">
    <property type="entry name" value="ACT-like_dom_sf"/>
</dbReference>
<accession>A0A6J6YET3</accession>
<dbReference type="GO" id="GO:0009086">
    <property type="term" value="P:methionine biosynthetic process"/>
    <property type="evidence" value="ECO:0007669"/>
    <property type="project" value="UniProtKB-KW"/>
</dbReference>
<dbReference type="EMBL" id="CAFAAP010000131">
    <property type="protein sequence ID" value="CAB4807519.1"/>
    <property type="molecule type" value="Genomic_DNA"/>
</dbReference>
<dbReference type="GO" id="GO:0009088">
    <property type="term" value="P:threonine biosynthetic process"/>
    <property type="evidence" value="ECO:0007669"/>
    <property type="project" value="UniProtKB-UniPathway"/>
</dbReference>
<keyword evidence="7" id="KW-0791">Threonine biosynthesis</keyword>
<dbReference type="SUPFAM" id="SSF55347">
    <property type="entry name" value="Glyceraldehyde-3-phosphate dehydrogenase-like, C-terminal domain"/>
    <property type="match status" value="1"/>
</dbReference>
<evidence type="ECO:0000256" key="9">
    <source>
        <dbReference type="ARBA" id="ARBA00023002"/>
    </source>
</evidence>
<keyword evidence="9" id="KW-0560">Oxidoreductase</keyword>
<dbReference type="CDD" id="cd04881">
    <property type="entry name" value="ACT_HSDH-Hom"/>
    <property type="match status" value="1"/>
</dbReference>
<keyword evidence="6" id="KW-0028">Amino-acid biosynthesis</keyword>
<organism evidence="12">
    <name type="scientific">freshwater metagenome</name>
    <dbReference type="NCBI Taxonomy" id="449393"/>
    <lineage>
        <taxon>unclassified sequences</taxon>
        <taxon>metagenomes</taxon>
        <taxon>ecological metagenomes</taxon>
    </lineage>
</organism>
<keyword evidence="8" id="KW-0521">NADP</keyword>
<comment type="pathway">
    <text evidence="2">Amino-acid biosynthesis; L-methionine biosynthesis via de novo pathway; L-homoserine from L-aspartate: step 3/3.</text>
</comment>